<feature type="chain" id="PRO_5012417711" evidence="1">
    <location>
        <begin position="26"/>
        <end position="482"/>
    </location>
</feature>
<proteinExistence type="predicted"/>
<sequence length="482" mass="56376">MKLINNIYNLIQIFQIFLILPTTFALNELCNFNGNYGVCVDINDCKLVDKQEGIAVPKPNLCNGDKNIQCCIKVVSTLRNGNSLSISENCKYSYFCPNNYRQYYNECPGDRYNTLCVSNESIEEKSYFFAVGSKEIEFIKDIKEGNKKYFLDEIPKYKAYYEKFRFTEDEIISYANTALDYLKTSYLFTNTINIMNLKHIGIYLGSKEKGRLFEFDNNGWHVKDYTMEKLDEDHNDPNKWNWTHFKEFRGYTRVSPESLEDSLNDYKEVNRYFNNKSYNLFCNNCHDFVKWCLEIITMGKRLVEPESINIIKDNYTFNTNEIDNKKAAENINTIISDIHKKFRAKGSGVIDILKVELIYYFLVNIGFKNNDIINIKYNDHEICAGLDYINLLREKNYNDVCKSYDYSGLINSKATINGKFITSSENFSNFIFDNDLCLELNSSDIVDKSDDINGTENFNDITFTNIFIIFTSVIFLELFNLY</sequence>
<protein>
    <submittedName>
        <fullName evidence="2">Uncharacterized protein</fullName>
    </submittedName>
</protein>
<gene>
    <name evidence="2" type="ORF">BCR36DRAFT_466542</name>
</gene>
<keyword evidence="1" id="KW-0732">Signal</keyword>
<evidence type="ECO:0000313" key="3">
    <source>
        <dbReference type="Proteomes" id="UP000193719"/>
    </source>
</evidence>
<dbReference type="Proteomes" id="UP000193719">
    <property type="component" value="Unassembled WGS sequence"/>
</dbReference>
<accession>A0A1Y1UUZ5</accession>
<feature type="signal peptide" evidence="1">
    <location>
        <begin position="1"/>
        <end position="25"/>
    </location>
</feature>
<dbReference type="OrthoDB" id="2179173at2759"/>
<reference evidence="2 3" key="1">
    <citation type="submission" date="2016-08" db="EMBL/GenBank/DDBJ databases">
        <title>Genomes of anaerobic fungi encode conserved fungal cellulosomes for biomass hydrolysis.</title>
        <authorList>
            <consortium name="DOE Joint Genome Institute"/>
            <person name="Haitjema C.H."/>
            <person name="Gilmore S.P."/>
            <person name="Henske J.K."/>
            <person name="Solomon K.V."/>
            <person name="De Groot R."/>
            <person name="Kuo A."/>
            <person name="Mondo S.J."/>
            <person name="Salamov A.A."/>
            <person name="Labutti K."/>
            <person name="Zhao Z."/>
            <person name="Chiniquy J."/>
            <person name="Barry K."/>
            <person name="Brewer H.M."/>
            <person name="Purvine S.O."/>
            <person name="Wright A.T."/>
            <person name="Boxma B."/>
            <person name="Van Alen T."/>
            <person name="Hackstein J.H."/>
            <person name="Baker S.E."/>
            <person name="Grigoriev I.V."/>
            <person name="O'Malley M.A."/>
        </authorList>
    </citation>
    <scope>NUCLEOTIDE SEQUENCE [LARGE SCALE GENOMIC DNA]</scope>
    <source>
        <strain evidence="3">finn</strain>
    </source>
</reference>
<evidence type="ECO:0000313" key="2">
    <source>
        <dbReference type="EMBL" id="ORX41861.1"/>
    </source>
</evidence>
<organism evidence="2 3">
    <name type="scientific">Piromyces finnis</name>
    <dbReference type="NCBI Taxonomy" id="1754191"/>
    <lineage>
        <taxon>Eukaryota</taxon>
        <taxon>Fungi</taxon>
        <taxon>Fungi incertae sedis</taxon>
        <taxon>Chytridiomycota</taxon>
        <taxon>Chytridiomycota incertae sedis</taxon>
        <taxon>Neocallimastigomycetes</taxon>
        <taxon>Neocallimastigales</taxon>
        <taxon>Neocallimastigaceae</taxon>
        <taxon>Piromyces</taxon>
    </lineage>
</organism>
<keyword evidence="3" id="KW-1185">Reference proteome</keyword>
<dbReference type="AlphaFoldDB" id="A0A1Y1UUZ5"/>
<reference evidence="2 3" key="2">
    <citation type="submission" date="2016-08" db="EMBL/GenBank/DDBJ databases">
        <title>Pervasive Adenine N6-methylation of Active Genes in Fungi.</title>
        <authorList>
            <consortium name="DOE Joint Genome Institute"/>
            <person name="Mondo S.J."/>
            <person name="Dannebaum R.O."/>
            <person name="Kuo R.C."/>
            <person name="Labutti K."/>
            <person name="Haridas S."/>
            <person name="Kuo A."/>
            <person name="Salamov A."/>
            <person name="Ahrendt S.R."/>
            <person name="Lipzen A."/>
            <person name="Sullivan W."/>
            <person name="Andreopoulos W.B."/>
            <person name="Clum A."/>
            <person name="Lindquist E."/>
            <person name="Daum C."/>
            <person name="Ramamoorthy G.K."/>
            <person name="Gryganskyi A."/>
            <person name="Culley D."/>
            <person name="Magnuson J.K."/>
            <person name="James T.Y."/>
            <person name="O'Malley M.A."/>
            <person name="Stajich J.E."/>
            <person name="Spatafora J.W."/>
            <person name="Visel A."/>
            <person name="Grigoriev I.V."/>
        </authorList>
    </citation>
    <scope>NUCLEOTIDE SEQUENCE [LARGE SCALE GENOMIC DNA]</scope>
    <source>
        <strain evidence="3">finn</strain>
    </source>
</reference>
<name>A0A1Y1UUZ5_9FUNG</name>
<dbReference type="EMBL" id="MCFH01000077">
    <property type="protein sequence ID" value="ORX41861.1"/>
    <property type="molecule type" value="Genomic_DNA"/>
</dbReference>
<comment type="caution">
    <text evidence="2">The sequence shown here is derived from an EMBL/GenBank/DDBJ whole genome shotgun (WGS) entry which is preliminary data.</text>
</comment>
<evidence type="ECO:0000256" key="1">
    <source>
        <dbReference type="SAM" id="SignalP"/>
    </source>
</evidence>